<dbReference type="KEGG" id="acz:Acaty_c2055"/>
<feature type="transmembrane region" description="Helical" evidence="6">
    <location>
        <begin position="176"/>
        <end position="194"/>
    </location>
</feature>
<comment type="subcellular location">
    <subcellularLocation>
        <location evidence="1">Membrane</location>
        <topology evidence="1">Multi-pass membrane protein</topology>
    </subcellularLocation>
</comment>
<name>A0A060A0X3_ACICK</name>
<dbReference type="EMBL" id="CP005986">
    <property type="protein sequence ID" value="AIA55911.1"/>
    <property type="molecule type" value="Genomic_DNA"/>
</dbReference>
<evidence type="ECO:0000313" key="8">
    <source>
        <dbReference type="EMBL" id="AIA55911.1"/>
    </source>
</evidence>
<keyword evidence="2 6" id="KW-0812">Transmembrane</keyword>
<dbReference type="PANTHER" id="PTHR31566">
    <property type="entry name" value="CYTOCHROME C BIOGENESIS PROTEIN CCS1, CHLOROPLASTIC"/>
    <property type="match status" value="1"/>
</dbReference>
<evidence type="ECO:0000256" key="2">
    <source>
        <dbReference type="ARBA" id="ARBA00022692"/>
    </source>
</evidence>
<feature type="domain" description="ResB-like" evidence="7">
    <location>
        <begin position="28"/>
        <end position="595"/>
    </location>
</feature>
<evidence type="ECO:0000256" key="1">
    <source>
        <dbReference type="ARBA" id="ARBA00004141"/>
    </source>
</evidence>
<keyword evidence="4 6" id="KW-1133">Transmembrane helix</keyword>
<dbReference type="AlphaFoldDB" id="A0A060A0X3"/>
<evidence type="ECO:0000256" key="4">
    <source>
        <dbReference type="ARBA" id="ARBA00022989"/>
    </source>
</evidence>
<accession>A0A060A0X3</accession>
<evidence type="ECO:0000256" key="3">
    <source>
        <dbReference type="ARBA" id="ARBA00022748"/>
    </source>
</evidence>
<organism evidence="8 9">
    <name type="scientific">Acidithiobacillus caldus (strain ATCC 51756 / DSM 8584 / KU)</name>
    <dbReference type="NCBI Taxonomy" id="637389"/>
    <lineage>
        <taxon>Bacteria</taxon>
        <taxon>Pseudomonadati</taxon>
        <taxon>Pseudomonadota</taxon>
        <taxon>Acidithiobacillia</taxon>
        <taxon>Acidithiobacillales</taxon>
        <taxon>Acidithiobacillaceae</taxon>
        <taxon>Acidithiobacillus</taxon>
    </lineage>
</organism>
<evidence type="ECO:0000256" key="6">
    <source>
        <dbReference type="SAM" id="Phobius"/>
    </source>
</evidence>
<dbReference type="Proteomes" id="UP000005522">
    <property type="component" value="Chromosome"/>
</dbReference>
<feature type="transmembrane region" description="Helical" evidence="6">
    <location>
        <begin position="541"/>
        <end position="559"/>
    </location>
</feature>
<dbReference type="GO" id="GO:0017004">
    <property type="term" value="P:cytochrome complex assembly"/>
    <property type="evidence" value="ECO:0007669"/>
    <property type="project" value="UniProtKB-KW"/>
</dbReference>
<reference evidence="8 9" key="1">
    <citation type="journal article" date="2009" name="J. Bacteriol.">
        <title>Draft genome sequence of the extremely acidophilic bacterium Acidithiobacillus caldus ATCC 51756 reveals metabolic versatility in the genus Acidithiobacillus.</title>
        <authorList>
            <person name="Valdes J."/>
            <person name="Quatrini R."/>
            <person name="Hallberg K."/>
            <person name="Dopson M."/>
            <person name="Valenzuela P.D."/>
            <person name="Holmes D.S."/>
        </authorList>
    </citation>
    <scope>NUCLEOTIDE SEQUENCE [LARGE SCALE GENOMIC DNA]</scope>
    <source>
        <strain evidence="9">ATCC 51756 / DSM 8584 / KU</strain>
    </source>
</reference>
<dbReference type="GO" id="GO:0016020">
    <property type="term" value="C:membrane"/>
    <property type="evidence" value="ECO:0007669"/>
    <property type="project" value="UniProtKB-SubCell"/>
</dbReference>
<feature type="transmembrane region" description="Helical" evidence="6">
    <location>
        <begin position="20"/>
        <end position="48"/>
    </location>
</feature>
<keyword evidence="3" id="KW-0201">Cytochrome c-type biogenesis</keyword>
<dbReference type="eggNOG" id="COG1333">
    <property type="taxonomic scope" value="Bacteria"/>
</dbReference>
<dbReference type="RefSeq" id="WP_038472210.1">
    <property type="nucleotide sequence ID" value="NZ_CP005986.1"/>
</dbReference>
<sequence>MASTGNAVYVAPYRRPLGRVLWNVLISMRLAVHLLLFVAIASIVGTILPQQESVGNYLQQFGPFWYQVFGNLDLYDVYRCGWYMGIVAFLVLSTTSCVARNTPHMLRDMFRRDTGFNARTIDSRPVHHEVSVAGSAAIVYEKAVVLLKDEGYRVKRVPALDDTLLLAAQKGRYYRFGYIFTHVAIILFCAGALYNANIPLKIAQWTGAVKPEQDFALPLSKVPKDRWLSPNQLSFRGIITIPVGQSVNAMFELVGDGFLVQRLPFVVRLDSFRVTHYRDGLAKDYVSKVTVLKPDGRVLVTHDVRVNHPLTVDGVNIYQSSYNAGPSTLHLMSYSLLAPAASGVRIRARVGQSFVTGAGAYDLKVVALKVDNVVPRKSVGLAARPGHEMVNLGPMARYTVAQHGRPPIVLKTFLHPLHHGGLAYELVAYRPEDADGFHFLALPVGAKGGVSLFVHYLGALENAARHGAVASSTVFQRTLTRLEQRRGVYLPGEQNRMFLRASLVALQSLHTYPLPFLVLMRGLSLHWAAGLEMTKYPGMSIVYFACALLVGGIFVLFYVPRKRIWLAVGKEPFGRTKIIAGGDTSRDIEDFSQQFGEILEKLAGGEQDRTQERRRS</sequence>
<dbReference type="PANTHER" id="PTHR31566:SF0">
    <property type="entry name" value="CYTOCHROME C BIOGENESIS PROTEIN CCS1, CHLOROPLASTIC"/>
    <property type="match status" value="1"/>
</dbReference>
<proteinExistence type="predicted"/>
<feature type="transmembrane region" description="Helical" evidence="6">
    <location>
        <begin position="82"/>
        <end position="102"/>
    </location>
</feature>
<gene>
    <name evidence="8" type="ORF">Acaty_c2055</name>
</gene>
<evidence type="ECO:0000256" key="5">
    <source>
        <dbReference type="ARBA" id="ARBA00023136"/>
    </source>
</evidence>
<dbReference type="Pfam" id="PF05140">
    <property type="entry name" value="ResB"/>
    <property type="match status" value="1"/>
</dbReference>
<evidence type="ECO:0000259" key="7">
    <source>
        <dbReference type="Pfam" id="PF05140"/>
    </source>
</evidence>
<dbReference type="HOGENOM" id="CLU_025116_0_0_6"/>
<dbReference type="InterPro" id="IPR007816">
    <property type="entry name" value="ResB-like_domain"/>
</dbReference>
<dbReference type="InterPro" id="IPR023494">
    <property type="entry name" value="Cyt_c_bgen_Ccs1/CcsB/ResB"/>
</dbReference>
<evidence type="ECO:0000313" key="9">
    <source>
        <dbReference type="Proteomes" id="UP000005522"/>
    </source>
</evidence>
<keyword evidence="5 6" id="KW-0472">Membrane</keyword>
<protein>
    <submittedName>
        <fullName evidence="8">Cytochrome c-type biogenesis protein Ccs1/ResB</fullName>
    </submittedName>
</protein>